<organism evidence="1 2">
    <name type="scientific">Pan paniscus</name>
    <name type="common">Pygmy chimpanzee</name>
    <name type="synonym">Bonobo</name>
    <dbReference type="NCBI Taxonomy" id="9597"/>
    <lineage>
        <taxon>Eukaryota</taxon>
        <taxon>Metazoa</taxon>
        <taxon>Chordata</taxon>
        <taxon>Craniata</taxon>
        <taxon>Vertebrata</taxon>
        <taxon>Euteleostomi</taxon>
        <taxon>Mammalia</taxon>
        <taxon>Eutheria</taxon>
        <taxon>Euarchontoglires</taxon>
        <taxon>Primates</taxon>
        <taxon>Haplorrhini</taxon>
        <taxon>Catarrhini</taxon>
        <taxon>Hominidae</taxon>
        <taxon>Pan</taxon>
    </lineage>
</organism>
<dbReference type="AlphaFoldDB" id="A0A2R9BBL2"/>
<proteinExistence type="predicted"/>
<protein>
    <submittedName>
        <fullName evidence="1">Tektin bundle interacting protein 1</fullName>
    </submittedName>
</protein>
<dbReference type="PANTHER" id="PTHR31254">
    <property type="entry name" value="HYPOTHETICAL PROTEIN LOC690617"/>
    <property type="match status" value="1"/>
</dbReference>
<dbReference type="CTD" id="100128569"/>
<sequence length="209" mass="24303">MQTLRQEAARPCIPSGTLEASFPAPLYSDDYLSLEGPRWPPAIRQATRWKYTPMGRDAAGQLWYTGLTNSDAWEAWYNLPRAPASPFREAYNRWHSCYQHRECSMPSAYTQHLRETAWHDPIVPAQYQAPSTRWGSALWKDRPIRGKEYVINRNRYRVEPLWRASDYMPSLSAPQRPPGTAQNYREWVLEPYCPSTCQRSLPSLTPTPR</sequence>
<dbReference type="STRING" id="9597.ENSPPAP00000024564"/>
<reference evidence="1" key="3">
    <citation type="submission" date="2025-09" db="UniProtKB">
        <authorList>
            <consortium name="Ensembl"/>
        </authorList>
    </citation>
    <scope>IDENTIFICATION</scope>
</reference>
<dbReference type="GO" id="GO:0030317">
    <property type="term" value="P:flagellated sperm motility"/>
    <property type="evidence" value="ECO:0007669"/>
    <property type="project" value="Ensembl"/>
</dbReference>
<dbReference type="RefSeq" id="XP_003819306.3">
    <property type="nucleotide sequence ID" value="XM_003819258.6"/>
</dbReference>
<dbReference type="Proteomes" id="UP000240080">
    <property type="component" value="Chromosome 19"/>
</dbReference>
<dbReference type="Bgee" id="ENSPPAG00000035424">
    <property type="expression patterns" value="Expressed in testis and 6 other cell types or tissues"/>
</dbReference>
<dbReference type="GeneID" id="100988702"/>
<dbReference type="Ensembl" id="ENSPPAT00000047389.1">
    <property type="protein sequence ID" value="ENSPPAP00000024564.1"/>
    <property type="gene ID" value="ENSPPAG00000035424.1"/>
</dbReference>
<dbReference type="GeneTree" id="ENSGT00390000004282"/>
<dbReference type="EMBL" id="AJFE02065770">
    <property type="status" value="NOT_ANNOTATED_CDS"/>
    <property type="molecule type" value="Genomic_DNA"/>
</dbReference>
<reference evidence="1 2" key="1">
    <citation type="journal article" date="2012" name="Nature">
        <title>The bonobo genome compared with the chimpanzee and human genomes.</title>
        <authorList>
            <person name="Prufer K."/>
            <person name="Munch K."/>
            <person name="Hellmann I."/>
            <person name="Akagi K."/>
            <person name="Miller J.R."/>
            <person name="Walenz B."/>
            <person name="Koren S."/>
            <person name="Sutton G."/>
            <person name="Kodira C."/>
            <person name="Winer R."/>
            <person name="Knight J.R."/>
            <person name="Mullikin J.C."/>
            <person name="Meader S.J."/>
            <person name="Ponting C.P."/>
            <person name="Lunter G."/>
            <person name="Higashino S."/>
            <person name="Hobolth A."/>
            <person name="Dutheil J."/>
            <person name="Karakoc E."/>
            <person name="Alkan C."/>
            <person name="Sajjadian S."/>
            <person name="Catacchio C.R."/>
            <person name="Ventura M."/>
            <person name="Marques-Bonet T."/>
            <person name="Eichler E.E."/>
            <person name="Andre C."/>
            <person name="Atencia R."/>
            <person name="Mugisha L."/>
            <person name="Junhold J."/>
            <person name="Patterson N."/>
            <person name="Siebauer M."/>
            <person name="Good J.M."/>
            <person name="Fischer A."/>
            <person name="Ptak S.E."/>
            <person name="Lachmann M."/>
            <person name="Symer D.E."/>
            <person name="Mailund T."/>
            <person name="Schierup M.H."/>
            <person name="Andres A.M."/>
            <person name="Kelso J."/>
            <person name="Paabo S."/>
        </authorList>
    </citation>
    <scope>NUCLEOTIDE SEQUENCE [LARGE SCALE GENOMIC DNA]</scope>
</reference>
<keyword evidence="2" id="KW-1185">Reference proteome</keyword>
<dbReference type="Pfam" id="PF15041">
    <property type="entry name" value="TKTI1"/>
    <property type="match status" value="1"/>
</dbReference>
<name>A0A2R9BBL2_PANPA</name>
<dbReference type="GO" id="GO:0036126">
    <property type="term" value="C:sperm flagellum"/>
    <property type="evidence" value="ECO:0007669"/>
    <property type="project" value="Ensembl"/>
</dbReference>
<dbReference type="InterPro" id="IPR029203">
    <property type="entry name" value="TKTI1"/>
</dbReference>
<accession>A0A2R9BBL2</accession>
<dbReference type="EMBL" id="AJFE02065769">
    <property type="status" value="NOT_ANNOTATED_CDS"/>
    <property type="molecule type" value="Genomic_DNA"/>
</dbReference>
<gene>
    <name evidence="1" type="primary">TEKTIP1</name>
</gene>
<reference evidence="1" key="2">
    <citation type="submission" date="2025-08" db="UniProtKB">
        <authorList>
            <consortium name="Ensembl"/>
        </authorList>
    </citation>
    <scope>IDENTIFICATION</scope>
</reference>
<dbReference type="PANTHER" id="PTHR31254:SF1">
    <property type="entry name" value="TEKTIN BUNDLE-INTERACTING PROTEIN 1"/>
    <property type="match status" value="1"/>
</dbReference>
<dbReference type="OMA" id="EAWYNLP"/>
<evidence type="ECO:0000313" key="1">
    <source>
        <dbReference type="Ensembl" id="ENSPPAP00000024564.1"/>
    </source>
</evidence>
<evidence type="ECO:0000313" key="2">
    <source>
        <dbReference type="Proteomes" id="UP000240080"/>
    </source>
</evidence>
<dbReference type="GO" id="GO:0160111">
    <property type="term" value="C:axonemal A tubule inner sheath"/>
    <property type="evidence" value="ECO:0007669"/>
    <property type="project" value="Ensembl"/>
</dbReference>
<dbReference type="KEGG" id="pps:100988702"/>